<protein>
    <recommendedName>
        <fullName evidence="11">fructokinase</fullName>
        <ecNumber evidence="11">2.7.1.4</ecNumber>
    </recommendedName>
</protein>
<evidence type="ECO:0000256" key="1">
    <source>
        <dbReference type="ARBA" id="ARBA00001946"/>
    </source>
</evidence>
<dbReference type="PANTHER" id="PTHR42742:SF3">
    <property type="entry name" value="FRUCTOKINASE"/>
    <property type="match status" value="1"/>
</dbReference>
<dbReference type="Gene3D" id="3.30.420.40">
    <property type="match status" value="2"/>
</dbReference>
<keyword evidence="9" id="KW-0460">Magnesium</keyword>
<evidence type="ECO:0000256" key="6">
    <source>
        <dbReference type="ARBA" id="ARBA00022777"/>
    </source>
</evidence>
<comment type="similarity">
    <text evidence="2">Belongs to the ROK (NagC/XylR) family.</text>
</comment>
<dbReference type="Pfam" id="PF00480">
    <property type="entry name" value="ROK"/>
    <property type="match status" value="1"/>
</dbReference>
<evidence type="ECO:0000256" key="3">
    <source>
        <dbReference type="ARBA" id="ARBA00022679"/>
    </source>
</evidence>
<dbReference type="GO" id="GO:0008865">
    <property type="term" value="F:fructokinase activity"/>
    <property type="evidence" value="ECO:0007669"/>
    <property type="project" value="UniProtKB-EC"/>
</dbReference>
<keyword evidence="4" id="KW-0479">Metal-binding</keyword>
<dbReference type="SUPFAM" id="SSF53067">
    <property type="entry name" value="Actin-like ATPase domain"/>
    <property type="match status" value="1"/>
</dbReference>
<dbReference type="Proteomes" id="UP001154240">
    <property type="component" value="Unassembled WGS sequence"/>
</dbReference>
<evidence type="ECO:0000256" key="7">
    <source>
        <dbReference type="ARBA" id="ARBA00022833"/>
    </source>
</evidence>
<dbReference type="CDD" id="cd24067">
    <property type="entry name" value="ASKHA_NBD_ROK_BsFRK-like"/>
    <property type="match status" value="1"/>
</dbReference>
<evidence type="ECO:0000256" key="10">
    <source>
        <dbReference type="ARBA" id="ARBA00023277"/>
    </source>
</evidence>
<organism evidence="13 14">
    <name type="scientific">Thiovibrio frasassiensis</name>
    <dbReference type="NCBI Taxonomy" id="2984131"/>
    <lineage>
        <taxon>Bacteria</taxon>
        <taxon>Pseudomonadati</taxon>
        <taxon>Thermodesulfobacteriota</taxon>
        <taxon>Desulfobulbia</taxon>
        <taxon>Desulfobulbales</taxon>
        <taxon>Thiovibrionaceae</taxon>
        <taxon>Thiovibrio</taxon>
    </lineage>
</organism>
<comment type="caution">
    <text evidence="13">The sequence shown here is derived from an EMBL/GenBank/DDBJ whole genome shotgun (WGS) entry which is preliminary data.</text>
</comment>
<evidence type="ECO:0000256" key="5">
    <source>
        <dbReference type="ARBA" id="ARBA00022741"/>
    </source>
</evidence>
<accession>A0A9X4RLX3</accession>
<keyword evidence="10" id="KW-0119">Carbohydrate metabolism</keyword>
<dbReference type="AlphaFoldDB" id="A0A9X4RLX3"/>
<keyword evidence="8" id="KW-0067">ATP-binding</keyword>
<comment type="cofactor">
    <cofactor evidence="1">
        <name>Mg(2+)</name>
        <dbReference type="ChEBI" id="CHEBI:18420"/>
    </cofactor>
</comment>
<keyword evidence="14" id="KW-1185">Reference proteome</keyword>
<evidence type="ECO:0000256" key="4">
    <source>
        <dbReference type="ARBA" id="ARBA00022723"/>
    </source>
</evidence>
<dbReference type="InterPro" id="IPR000600">
    <property type="entry name" value="ROK"/>
</dbReference>
<gene>
    <name evidence="13" type="ORF">OLX77_06495</name>
</gene>
<evidence type="ECO:0000313" key="14">
    <source>
        <dbReference type="Proteomes" id="UP001154240"/>
    </source>
</evidence>
<sequence length="308" mass="32424">MERKGMNALVGAIEAGGTKFVCAVGTSPQDLTRTQFATGDNPDTLFSAVTNWFVEQQRLRGMLQAIGIGSFGPVDLDKGSPTYGYITSTPKAGWSNTNIHGAVKRVFPHIPVAIDTDVNGAALGEYYWGNAVGLHDFVYITIGTGIGAGGMAGGQLLHGLVHPEMGHILLPRIPGDTFAGVCPFHGGCWEGLCSGPALLARSGMSAELLPAEHEAWEMETQYIASAIATIVCVLSPRRVIIGGSVRKGGQLGSDRFFQMIREKVQLVLHEYIVSPALHEEIGGYIVPPLLGDDAGVCGAIALAQQAAA</sequence>
<dbReference type="InterPro" id="IPR043129">
    <property type="entry name" value="ATPase_NBD"/>
</dbReference>
<proteinExistence type="inferred from homology"/>
<dbReference type="EMBL" id="JAPHEH010000001">
    <property type="protein sequence ID" value="MDG4475805.1"/>
    <property type="molecule type" value="Genomic_DNA"/>
</dbReference>
<evidence type="ECO:0000256" key="11">
    <source>
        <dbReference type="ARBA" id="ARBA00038887"/>
    </source>
</evidence>
<name>A0A9X4RLX3_9BACT</name>
<dbReference type="EC" id="2.7.1.4" evidence="11"/>
<keyword evidence="7" id="KW-0862">Zinc</keyword>
<dbReference type="FunFam" id="3.30.420.40:FF:000153">
    <property type="entry name" value="Putative fructokinase"/>
    <property type="match status" value="1"/>
</dbReference>
<dbReference type="GO" id="GO:0005524">
    <property type="term" value="F:ATP binding"/>
    <property type="evidence" value="ECO:0007669"/>
    <property type="project" value="UniProtKB-KW"/>
</dbReference>
<reference evidence="13" key="1">
    <citation type="journal article" date="2022" name="bioRxiv">
        <title>Thiovibrio frasassiensisgen. nov., sp. nov., an autotrophic, elemental sulfur disproportionating bacterium isolated from sulfidic karst sediment, and proposal of Thiovibrionaceae fam. nov.</title>
        <authorList>
            <person name="Aronson H."/>
            <person name="Thomas C."/>
            <person name="Bhattacharyya M."/>
            <person name="Eckstein S."/>
            <person name="Jensen S."/>
            <person name="Barco R."/>
            <person name="Macalady J."/>
            <person name="Amend J."/>
        </authorList>
    </citation>
    <scope>NUCLEOTIDE SEQUENCE</scope>
    <source>
        <strain evidence="13">RS19-109</strain>
    </source>
</reference>
<evidence type="ECO:0000313" key="13">
    <source>
        <dbReference type="EMBL" id="MDG4475805.1"/>
    </source>
</evidence>
<keyword evidence="5" id="KW-0547">Nucleotide-binding</keyword>
<evidence type="ECO:0000256" key="8">
    <source>
        <dbReference type="ARBA" id="ARBA00022840"/>
    </source>
</evidence>
<keyword evidence="3" id="KW-0808">Transferase</keyword>
<dbReference type="PANTHER" id="PTHR42742">
    <property type="entry name" value="TRANSCRIPTIONAL REPRESSOR MPRA"/>
    <property type="match status" value="1"/>
</dbReference>
<dbReference type="GO" id="GO:0046872">
    <property type="term" value="F:metal ion binding"/>
    <property type="evidence" value="ECO:0007669"/>
    <property type="project" value="UniProtKB-KW"/>
</dbReference>
<reference evidence="13" key="2">
    <citation type="submission" date="2022-10" db="EMBL/GenBank/DDBJ databases">
        <authorList>
            <person name="Aronson H.S."/>
        </authorList>
    </citation>
    <scope>NUCLEOTIDE SEQUENCE</scope>
    <source>
        <strain evidence="13">RS19-109</strain>
    </source>
</reference>
<dbReference type="InterPro" id="IPR051804">
    <property type="entry name" value="Carb_Metab_Reg_Kinase/Isom"/>
</dbReference>
<evidence type="ECO:0000256" key="12">
    <source>
        <dbReference type="ARBA" id="ARBA00048451"/>
    </source>
</evidence>
<keyword evidence="6" id="KW-0418">Kinase</keyword>
<evidence type="ECO:0000256" key="2">
    <source>
        <dbReference type="ARBA" id="ARBA00006479"/>
    </source>
</evidence>
<evidence type="ECO:0000256" key="9">
    <source>
        <dbReference type="ARBA" id="ARBA00022842"/>
    </source>
</evidence>
<comment type="catalytic activity">
    <reaction evidence="12">
        <text>D-fructose + ATP = D-fructose 6-phosphate + ADP + H(+)</text>
        <dbReference type="Rhea" id="RHEA:16125"/>
        <dbReference type="ChEBI" id="CHEBI:15378"/>
        <dbReference type="ChEBI" id="CHEBI:30616"/>
        <dbReference type="ChEBI" id="CHEBI:37721"/>
        <dbReference type="ChEBI" id="CHEBI:61527"/>
        <dbReference type="ChEBI" id="CHEBI:456216"/>
        <dbReference type="EC" id="2.7.1.4"/>
    </reaction>
</comment>